<keyword evidence="2" id="KW-1185">Reference proteome</keyword>
<sequence length="209" mass="21972">MRFLRPLLMLVGLAPVTSSADSREIYVLLSGGPSLLRLEDPLEGAASASAAGGGIGVTAYYGLTDELHLGASVGIQGASNVTYAGTRVTLPSGSRPLGDLQQDLLGLSFGLVAHYRYDTGAAWAPFAQLELGGQYRRHHHLVHLVSNTELGAAFPDVSKVSPAAGLQLGLEYRFRNWLTTSVGLGVTTNPADLGQVEFRVPITVGIIFG</sequence>
<evidence type="ECO:0008006" key="3">
    <source>
        <dbReference type="Google" id="ProtNLM"/>
    </source>
</evidence>
<evidence type="ECO:0000313" key="2">
    <source>
        <dbReference type="Proteomes" id="UP000315369"/>
    </source>
</evidence>
<proteinExistence type="predicted"/>
<dbReference type="InterPro" id="IPR011250">
    <property type="entry name" value="OMP/PagP_B-barrel"/>
</dbReference>
<comment type="caution">
    <text evidence="1">The sequence shown here is derived from an EMBL/GenBank/DDBJ whole genome shotgun (WGS) entry which is preliminary data.</text>
</comment>
<dbReference type="Proteomes" id="UP000315369">
    <property type="component" value="Unassembled WGS sequence"/>
</dbReference>
<dbReference type="Gene3D" id="2.40.160.20">
    <property type="match status" value="1"/>
</dbReference>
<accession>A0A540WWQ5</accession>
<dbReference type="EMBL" id="VIFM01000100">
    <property type="protein sequence ID" value="TQF13435.1"/>
    <property type="molecule type" value="Genomic_DNA"/>
</dbReference>
<protein>
    <recommendedName>
        <fullName evidence="3">Outer membrane protein beta-barrel domain-containing protein</fullName>
    </recommendedName>
</protein>
<gene>
    <name evidence="1" type="ORF">FJV41_23895</name>
</gene>
<evidence type="ECO:0000313" key="1">
    <source>
        <dbReference type="EMBL" id="TQF13435.1"/>
    </source>
</evidence>
<name>A0A540WWQ5_9BACT</name>
<dbReference type="RefSeq" id="WP_141644848.1">
    <property type="nucleotide sequence ID" value="NZ_VIFM01000100.1"/>
</dbReference>
<organism evidence="1 2">
    <name type="scientific">Myxococcus llanfairpwllgwyngyllgogerychwyrndrobwllllantysiliogogogochensis</name>
    <dbReference type="NCBI Taxonomy" id="2590453"/>
    <lineage>
        <taxon>Bacteria</taxon>
        <taxon>Pseudomonadati</taxon>
        <taxon>Myxococcota</taxon>
        <taxon>Myxococcia</taxon>
        <taxon>Myxococcales</taxon>
        <taxon>Cystobacterineae</taxon>
        <taxon>Myxococcaceae</taxon>
        <taxon>Myxococcus</taxon>
    </lineage>
</organism>
<dbReference type="AlphaFoldDB" id="A0A540WWQ5"/>
<reference evidence="1 2" key="1">
    <citation type="submission" date="2019-06" db="EMBL/GenBank/DDBJ databases">
        <authorList>
            <person name="Livingstone P."/>
            <person name="Whitworth D."/>
        </authorList>
    </citation>
    <scope>NUCLEOTIDE SEQUENCE [LARGE SCALE GENOMIC DNA]</scope>
    <source>
        <strain evidence="1 2">AM401</strain>
    </source>
</reference>
<dbReference type="SUPFAM" id="SSF56925">
    <property type="entry name" value="OMPA-like"/>
    <property type="match status" value="1"/>
</dbReference>